<sequence>MNIGFIGLGIMGESMCENIIKKHDGKVFVYDFIESQVKKLSDLGAVACKSSKEVAEKADIIISMVPKSEHSKSLYTEVLPVLKEGKTCIDMSTIDPSVSVEIAKMVRETGAEFADAPVVKSKPAAVSGTLGIYVGSHEETFHKIRPILAYMGSNIIRMGENGKGLIMKICHNTLVAEIQNGVNETIALAMKNGIAVETYAEAISYGGGQNFYLDGKAKAIAEGNYTTAFSVENMAKDLGICQVLAEESELSMPGLHVSRAVYENALESGYGKEDFSATYKVVAKDLEVV</sequence>
<dbReference type="Gene3D" id="1.10.1040.10">
    <property type="entry name" value="N-(1-d-carboxylethyl)-l-norvaline Dehydrogenase, domain 2"/>
    <property type="match status" value="1"/>
</dbReference>
<dbReference type="InterPro" id="IPR015815">
    <property type="entry name" value="HIBADH-related"/>
</dbReference>
<keyword evidence="8" id="KW-1185">Reference proteome</keyword>
<evidence type="ECO:0000259" key="6">
    <source>
        <dbReference type="Pfam" id="PF14833"/>
    </source>
</evidence>
<dbReference type="InterPro" id="IPR029154">
    <property type="entry name" value="HIBADH-like_NADP-bd"/>
</dbReference>
<dbReference type="Proteomes" id="UP000181899">
    <property type="component" value="Unassembled WGS sequence"/>
</dbReference>
<evidence type="ECO:0000256" key="3">
    <source>
        <dbReference type="ARBA" id="ARBA00023027"/>
    </source>
</evidence>
<dbReference type="InterPro" id="IPR013328">
    <property type="entry name" value="6PGD_dom2"/>
</dbReference>
<dbReference type="InterPro" id="IPR008927">
    <property type="entry name" value="6-PGluconate_DH-like_C_sf"/>
</dbReference>
<accession>A0A1I5BYL2</accession>
<gene>
    <name evidence="7" type="ORF">SAMN04488695_105125</name>
</gene>
<feature type="domain" description="3-hydroxyisobutyrate dehydrogenase-like NAD-binding" evidence="6">
    <location>
        <begin position="162"/>
        <end position="281"/>
    </location>
</feature>
<dbReference type="PANTHER" id="PTHR22981:SF84">
    <property type="entry name" value="3-HYDROXYISOBUTYRATE DEHYDROGENASE"/>
    <property type="match status" value="1"/>
</dbReference>
<evidence type="ECO:0000259" key="5">
    <source>
        <dbReference type="Pfam" id="PF03446"/>
    </source>
</evidence>
<dbReference type="AlphaFoldDB" id="A0A1I5BYL2"/>
<dbReference type="OrthoDB" id="9786703at2"/>
<evidence type="ECO:0000313" key="8">
    <source>
        <dbReference type="Proteomes" id="UP000181899"/>
    </source>
</evidence>
<evidence type="ECO:0000313" key="7">
    <source>
        <dbReference type="EMBL" id="SFN79784.1"/>
    </source>
</evidence>
<dbReference type="EMBL" id="FOVK01000005">
    <property type="protein sequence ID" value="SFN79784.1"/>
    <property type="molecule type" value="Genomic_DNA"/>
</dbReference>
<dbReference type="PIRSF" id="PIRSF000103">
    <property type="entry name" value="HIBADH"/>
    <property type="match status" value="1"/>
</dbReference>
<feature type="domain" description="6-phosphogluconate dehydrogenase NADP-binding" evidence="5">
    <location>
        <begin position="2"/>
        <end position="159"/>
    </location>
</feature>
<dbReference type="Gene3D" id="3.40.50.720">
    <property type="entry name" value="NAD(P)-binding Rossmann-like Domain"/>
    <property type="match status" value="1"/>
</dbReference>
<keyword evidence="3" id="KW-0520">NAD</keyword>
<keyword evidence="2" id="KW-0560">Oxidoreductase</keyword>
<dbReference type="GO" id="GO:0051287">
    <property type="term" value="F:NAD binding"/>
    <property type="evidence" value="ECO:0007669"/>
    <property type="project" value="InterPro"/>
</dbReference>
<dbReference type="Pfam" id="PF14833">
    <property type="entry name" value="NAD_binding_11"/>
    <property type="match status" value="1"/>
</dbReference>
<feature type="active site" evidence="4">
    <location>
        <position position="168"/>
    </location>
</feature>
<name>A0A1I5BYL2_9CLOT</name>
<dbReference type="Pfam" id="PF03446">
    <property type="entry name" value="NAD_binding_2"/>
    <property type="match status" value="1"/>
</dbReference>
<dbReference type="GO" id="GO:0008442">
    <property type="term" value="F:3-hydroxyisobutyrate dehydrogenase activity"/>
    <property type="evidence" value="ECO:0007669"/>
    <property type="project" value="TreeGrafter"/>
</dbReference>
<evidence type="ECO:0000256" key="1">
    <source>
        <dbReference type="ARBA" id="ARBA00009080"/>
    </source>
</evidence>
<comment type="similarity">
    <text evidence="1">Belongs to the HIBADH-related family.</text>
</comment>
<dbReference type="SUPFAM" id="SSF48179">
    <property type="entry name" value="6-phosphogluconate dehydrogenase C-terminal domain-like"/>
    <property type="match status" value="1"/>
</dbReference>
<protein>
    <submittedName>
        <fullName evidence="7">3-hydroxyisobutyrate dehydrogenase</fullName>
    </submittedName>
</protein>
<dbReference type="InterPro" id="IPR006115">
    <property type="entry name" value="6PGDH_NADP-bd"/>
</dbReference>
<dbReference type="PANTHER" id="PTHR22981">
    <property type="entry name" value="3-HYDROXYISOBUTYRATE DEHYDROGENASE-RELATED"/>
    <property type="match status" value="1"/>
</dbReference>
<reference evidence="7 8" key="1">
    <citation type="submission" date="2016-10" db="EMBL/GenBank/DDBJ databases">
        <authorList>
            <person name="de Groot N.N."/>
        </authorList>
    </citation>
    <scope>NUCLEOTIDE SEQUENCE [LARGE SCALE GENOMIC DNA]</scope>
    <source>
        <strain evidence="7 8">ML2</strain>
    </source>
</reference>
<dbReference type="GO" id="GO:0050661">
    <property type="term" value="F:NADP binding"/>
    <property type="evidence" value="ECO:0007669"/>
    <property type="project" value="InterPro"/>
</dbReference>
<dbReference type="SUPFAM" id="SSF51735">
    <property type="entry name" value="NAD(P)-binding Rossmann-fold domains"/>
    <property type="match status" value="1"/>
</dbReference>
<proteinExistence type="inferred from homology"/>
<evidence type="ECO:0000256" key="4">
    <source>
        <dbReference type="PIRSR" id="PIRSR000103-1"/>
    </source>
</evidence>
<dbReference type="GO" id="GO:0006574">
    <property type="term" value="P:L-valine catabolic process"/>
    <property type="evidence" value="ECO:0007669"/>
    <property type="project" value="TreeGrafter"/>
</dbReference>
<organism evidence="7 8">
    <name type="scientific">Proteiniclasticum ruminis</name>
    <dbReference type="NCBI Taxonomy" id="398199"/>
    <lineage>
        <taxon>Bacteria</taxon>
        <taxon>Bacillati</taxon>
        <taxon>Bacillota</taxon>
        <taxon>Clostridia</taxon>
        <taxon>Eubacteriales</taxon>
        <taxon>Clostridiaceae</taxon>
        <taxon>Proteiniclasticum</taxon>
    </lineage>
</organism>
<dbReference type="RefSeq" id="WP_074912081.1">
    <property type="nucleotide sequence ID" value="NZ_FOVK01000005.1"/>
</dbReference>
<evidence type="ECO:0000256" key="2">
    <source>
        <dbReference type="ARBA" id="ARBA00023002"/>
    </source>
</evidence>
<dbReference type="InterPro" id="IPR036291">
    <property type="entry name" value="NAD(P)-bd_dom_sf"/>
</dbReference>